<feature type="region of interest" description="Disordered" evidence="2">
    <location>
        <begin position="270"/>
        <end position="290"/>
    </location>
</feature>
<dbReference type="SUPFAM" id="SSF55120">
    <property type="entry name" value="Pseudouridine synthase"/>
    <property type="match status" value="1"/>
</dbReference>
<dbReference type="Proteomes" id="UP000027222">
    <property type="component" value="Unassembled WGS sequence"/>
</dbReference>
<dbReference type="CDD" id="cd02869">
    <property type="entry name" value="PseudoU_synth_RluA_like"/>
    <property type="match status" value="1"/>
</dbReference>
<dbReference type="STRING" id="685588.A0A067SST5"/>
<dbReference type="InterPro" id="IPR020103">
    <property type="entry name" value="PsdUridine_synth_cat_dom_sf"/>
</dbReference>
<organism evidence="4 5">
    <name type="scientific">Galerina marginata (strain CBS 339.88)</name>
    <dbReference type="NCBI Taxonomy" id="685588"/>
    <lineage>
        <taxon>Eukaryota</taxon>
        <taxon>Fungi</taxon>
        <taxon>Dikarya</taxon>
        <taxon>Basidiomycota</taxon>
        <taxon>Agaricomycotina</taxon>
        <taxon>Agaricomycetes</taxon>
        <taxon>Agaricomycetidae</taxon>
        <taxon>Agaricales</taxon>
        <taxon>Agaricineae</taxon>
        <taxon>Strophariaceae</taxon>
        <taxon>Galerina</taxon>
    </lineage>
</organism>
<sequence length="290" mass="31957">MTRILKVDPTSLNGIFRDIRHWLTFADPTPVHRLDKPTTGCLVVPLNSGVAKFVSHQLGKGLVQKTYLALVRGGNLSFSKKSGQIFARLGYADGRGRIDPGGVQALTNWELMASSNTAPVSLLKLNLLTGRKHQLRIHLAKILNAPILGDTLHSSTLLHPSIVSATKVPEDRLFLHAAEVSFFRFRPTGNRYRLTVRAPLPPDFLKICQDLGIDVPQERVEGGILIDEKVARPGAPQLQPWKFFDPSTPTTPEISNAEVPEVLPELIDIDSEQRQDAASSITNNERTTNS</sequence>
<feature type="compositionally biased region" description="Polar residues" evidence="2">
    <location>
        <begin position="276"/>
        <end position="290"/>
    </location>
</feature>
<keyword evidence="5" id="KW-1185">Reference proteome</keyword>
<comment type="similarity">
    <text evidence="1">Belongs to the pseudouridine synthase RluA family.</text>
</comment>
<dbReference type="InterPro" id="IPR006145">
    <property type="entry name" value="PsdUridine_synth_RsuA/RluA"/>
</dbReference>
<name>A0A067SST5_GALM3</name>
<evidence type="ECO:0000256" key="1">
    <source>
        <dbReference type="ARBA" id="ARBA00010876"/>
    </source>
</evidence>
<proteinExistence type="inferred from homology"/>
<dbReference type="Gene3D" id="3.30.2350.10">
    <property type="entry name" value="Pseudouridine synthase"/>
    <property type="match status" value="1"/>
</dbReference>
<dbReference type="HOGENOM" id="CLU_016902_11_0_1"/>
<evidence type="ECO:0000313" key="5">
    <source>
        <dbReference type="Proteomes" id="UP000027222"/>
    </source>
</evidence>
<dbReference type="EMBL" id="KL142384">
    <property type="protein sequence ID" value="KDR73931.1"/>
    <property type="molecule type" value="Genomic_DNA"/>
</dbReference>
<accession>A0A067SST5</accession>
<dbReference type="GO" id="GO:0009982">
    <property type="term" value="F:pseudouridine synthase activity"/>
    <property type="evidence" value="ECO:0007669"/>
    <property type="project" value="InterPro"/>
</dbReference>
<feature type="domain" description="Pseudouridine synthase RsuA/RluA-like" evidence="3">
    <location>
        <begin position="28"/>
        <end position="141"/>
    </location>
</feature>
<dbReference type="GO" id="GO:0000455">
    <property type="term" value="P:enzyme-directed rRNA pseudouridine synthesis"/>
    <property type="evidence" value="ECO:0007669"/>
    <property type="project" value="TreeGrafter"/>
</dbReference>
<dbReference type="PANTHER" id="PTHR21600:SF87">
    <property type="entry name" value="RNA PSEUDOURIDYLATE SYNTHASE DOMAIN-CONTAINING PROTEIN 1"/>
    <property type="match status" value="1"/>
</dbReference>
<protein>
    <recommendedName>
        <fullName evidence="3">Pseudouridine synthase RsuA/RluA-like domain-containing protein</fullName>
    </recommendedName>
</protein>
<evidence type="ECO:0000313" key="4">
    <source>
        <dbReference type="EMBL" id="KDR73931.1"/>
    </source>
</evidence>
<dbReference type="InterPro" id="IPR050188">
    <property type="entry name" value="RluA_PseudoU_synthase"/>
</dbReference>
<dbReference type="PANTHER" id="PTHR21600">
    <property type="entry name" value="MITOCHONDRIAL RNA PSEUDOURIDINE SYNTHASE"/>
    <property type="match status" value="1"/>
</dbReference>
<dbReference type="Pfam" id="PF00849">
    <property type="entry name" value="PseudoU_synth_2"/>
    <property type="match status" value="1"/>
</dbReference>
<gene>
    <name evidence="4" type="ORF">GALMADRAFT_594389</name>
</gene>
<evidence type="ECO:0000259" key="3">
    <source>
        <dbReference type="Pfam" id="PF00849"/>
    </source>
</evidence>
<dbReference type="OrthoDB" id="428658at2759"/>
<dbReference type="AlphaFoldDB" id="A0A067SST5"/>
<reference evidence="5" key="1">
    <citation type="journal article" date="2014" name="Proc. Natl. Acad. Sci. U.S.A.">
        <title>Extensive sampling of basidiomycete genomes demonstrates inadequacy of the white-rot/brown-rot paradigm for wood decay fungi.</title>
        <authorList>
            <person name="Riley R."/>
            <person name="Salamov A.A."/>
            <person name="Brown D.W."/>
            <person name="Nagy L.G."/>
            <person name="Floudas D."/>
            <person name="Held B.W."/>
            <person name="Levasseur A."/>
            <person name="Lombard V."/>
            <person name="Morin E."/>
            <person name="Otillar R."/>
            <person name="Lindquist E.A."/>
            <person name="Sun H."/>
            <person name="LaButti K.M."/>
            <person name="Schmutz J."/>
            <person name="Jabbour D."/>
            <person name="Luo H."/>
            <person name="Baker S.E."/>
            <person name="Pisabarro A.G."/>
            <person name="Walton J.D."/>
            <person name="Blanchette R.A."/>
            <person name="Henrissat B."/>
            <person name="Martin F."/>
            <person name="Cullen D."/>
            <person name="Hibbett D.S."/>
            <person name="Grigoriev I.V."/>
        </authorList>
    </citation>
    <scope>NUCLEOTIDE SEQUENCE [LARGE SCALE GENOMIC DNA]</scope>
    <source>
        <strain evidence="5">CBS 339.88</strain>
    </source>
</reference>
<evidence type="ECO:0000256" key="2">
    <source>
        <dbReference type="SAM" id="MobiDB-lite"/>
    </source>
</evidence>
<dbReference type="GO" id="GO:0003723">
    <property type="term" value="F:RNA binding"/>
    <property type="evidence" value="ECO:0007669"/>
    <property type="project" value="InterPro"/>
</dbReference>